<evidence type="ECO:0000256" key="22">
    <source>
        <dbReference type="SAM" id="SignalP"/>
    </source>
</evidence>
<organism evidence="24 25">
    <name type="scientific">Phaseolus angularis</name>
    <name type="common">Azuki bean</name>
    <name type="synonym">Vigna angularis</name>
    <dbReference type="NCBI Taxonomy" id="3914"/>
    <lineage>
        <taxon>Eukaryota</taxon>
        <taxon>Viridiplantae</taxon>
        <taxon>Streptophyta</taxon>
        <taxon>Embryophyta</taxon>
        <taxon>Tracheophyta</taxon>
        <taxon>Spermatophyta</taxon>
        <taxon>Magnoliopsida</taxon>
        <taxon>eudicotyledons</taxon>
        <taxon>Gunneridae</taxon>
        <taxon>Pentapetalae</taxon>
        <taxon>rosids</taxon>
        <taxon>fabids</taxon>
        <taxon>Fabales</taxon>
        <taxon>Fabaceae</taxon>
        <taxon>Papilionoideae</taxon>
        <taxon>50 kb inversion clade</taxon>
        <taxon>NPAAA clade</taxon>
        <taxon>indigoferoid/millettioid clade</taxon>
        <taxon>Phaseoleae</taxon>
        <taxon>Vigna</taxon>
    </lineage>
</organism>
<evidence type="ECO:0000256" key="9">
    <source>
        <dbReference type="ARBA" id="ARBA00022777"/>
    </source>
</evidence>
<keyword evidence="4 18" id="KW-0808">Transferase</keyword>
<keyword evidence="8 18" id="KW-0547">Nucleotide-binding</keyword>
<evidence type="ECO:0000313" key="25">
    <source>
        <dbReference type="Proteomes" id="UP000053144"/>
    </source>
</evidence>
<name>A0A0L9TAG3_PHAAN</name>
<keyword evidence="14" id="KW-0675">Receptor</keyword>
<dbReference type="PANTHER" id="PTHR47976">
    <property type="entry name" value="G-TYPE LECTIN S-RECEPTOR-LIKE SERINE/THREONINE-PROTEIN KINASE SD2-5"/>
    <property type="match status" value="1"/>
</dbReference>
<evidence type="ECO:0000256" key="8">
    <source>
        <dbReference type="ARBA" id="ARBA00022741"/>
    </source>
</evidence>
<dbReference type="InterPro" id="IPR051343">
    <property type="entry name" value="G-type_lectin_kinases/EP1-like"/>
</dbReference>
<feature type="chain" id="PRO_5005594438" description="Receptor-like serine/threonine-protein kinase" evidence="22">
    <location>
        <begin position="32"/>
        <end position="905"/>
    </location>
</feature>
<dbReference type="PANTHER" id="PTHR47976:SF2">
    <property type="entry name" value="RECEPTOR-LIKE SERINE_THREONINE-PROTEIN KINASE"/>
    <property type="match status" value="1"/>
</dbReference>
<dbReference type="OMA" id="AFFIFYH"/>
<protein>
    <recommendedName>
        <fullName evidence="18">Receptor-like serine/threonine-protein kinase</fullName>
        <ecNumber evidence="18">2.7.11.1</ecNumber>
    </recommendedName>
</protein>
<dbReference type="GO" id="GO:0005524">
    <property type="term" value="F:ATP binding"/>
    <property type="evidence" value="ECO:0007669"/>
    <property type="project" value="UniProtKB-UniRule"/>
</dbReference>
<dbReference type="FunFam" id="3.30.200.20:FF:000059">
    <property type="entry name" value="S-receptor-like serine/threonine-protein kinase"/>
    <property type="match status" value="1"/>
</dbReference>
<dbReference type="Gene3D" id="1.10.510.10">
    <property type="entry name" value="Transferase(Phosphotransferase) domain 1"/>
    <property type="match status" value="1"/>
</dbReference>
<evidence type="ECO:0000256" key="5">
    <source>
        <dbReference type="ARBA" id="ARBA00022692"/>
    </source>
</evidence>
<evidence type="ECO:0000256" key="1">
    <source>
        <dbReference type="ARBA" id="ARBA00004479"/>
    </source>
</evidence>
<feature type="region of interest" description="Disordered" evidence="20">
    <location>
        <begin position="211"/>
        <end position="240"/>
    </location>
</feature>
<dbReference type="GO" id="GO:0016020">
    <property type="term" value="C:membrane"/>
    <property type="evidence" value="ECO:0007669"/>
    <property type="project" value="UniProtKB-SubCell"/>
</dbReference>
<evidence type="ECO:0000256" key="15">
    <source>
        <dbReference type="ARBA" id="ARBA00023180"/>
    </source>
</evidence>
<dbReference type="GO" id="GO:0106310">
    <property type="term" value="F:protein serine kinase activity"/>
    <property type="evidence" value="ECO:0007669"/>
    <property type="project" value="RHEA"/>
</dbReference>
<dbReference type="SUPFAM" id="SSF51110">
    <property type="entry name" value="alpha-D-mannose-specific plant lectins"/>
    <property type="match status" value="3"/>
</dbReference>
<dbReference type="InterPro" id="IPR001245">
    <property type="entry name" value="Ser-Thr/Tyr_kinase_cat_dom"/>
</dbReference>
<feature type="region of interest" description="Disordered" evidence="20">
    <location>
        <begin position="166"/>
        <end position="190"/>
    </location>
</feature>
<keyword evidence="11 21" id="KW-1133">Transmembrane helix</keyword>
<dbReference type="CDD" id="cd01098">
    <property type="entry name" value="PAN_AP_plant"/>
    <property type="match status" value="1"/>
</dbReference>
<evidence type="ECO:0000256" key="16">
    <source>
        <dbReference type="ARBA" id="ARBA00047899"/>
    </source>
</evidence>
<dbReference type="SMART" id="SM00108">
    <property type="entry name" value="B_lectin"/>
    <property type="match status" value="1"/>
</dbReference>
<dbReference type="Gene3D" id="3.30.200.20">
    <property type="entry name" value="Phosphorylase Kinase, domain 1"/>
    <property type="match status" value="1"/>
</dbReference>
<dbReference type="FunFam" id="1.10.510.10:FF:000237">
    <property type="entry name" value="G-type lectin S-receptor-like serine/threonine-protein kinase"/>
    <property type="match status" value="1"/>
</dbReference>
<evidence type="ECO:0000256" key="11">
    <source>
        <dbReference type="ARBA" id="ARBA00022989"/>
    </source>
</evidence>
<evidence type="ECO:0000313" key="24">
    <source>
        <dbReference type="EMBL" id="KOM27512.1"/>
    </source>
</evidence>
<dbReference type="GO" id="GO:0030246">
    <property type="term" value="F:carbohydrate binding"/>
    <property type="evidence" value="ECO:0007669"/>
    <property type="project" value="UniProtKB-KW"/>
</dbReference>
<dbReference type="Pfam" id="PF07714">
    <property type="entry name" value="PK_Tyr_Ser-Thr"/>
    <property type="match status" value="1"/>
</dbReference>
<evidence type="ECO:0000256" key="17">
    <source>
        <dbReference type="ARBA" id="ARBA00048679"/>
    </source>
</evidence>
<dbReference type="CDD" id="cd14066">
    <property type="entry name" value="STKc_IRAK"/>
    <property type="match status" value="1"/>
</dbReference>
<keyword evidence="15" id="KW-0325">Glycoprotein</keyword>
<dbReference type="InterPro" id="IPR017441">
    <property type="entry name" value="Protein_kinase_ATP_BS"/>
</dbReference>
<evidence type="ECO:0000256" key="4">
    <source>
        <dbReference type="ARBA" id="ARBA00022679"/>
    </source>
</evidence>
<keyword evidence="6 22" id="KW-0732">Signal</keyword>
<gene>
    <name evidence="24" type="ORF">LR48_Vigan432s001700</name>
</gene>
<feature type="signal peptide" evidence="22">
    <location>
        <begin position="1"/>
        <end position="31"/>
    </location>
</feature>
<keyword evidence="10 18" id="KW-0067">ATP-binding</keyword>
<dbReference type="InterPro" id="IPR008271">
    <property type="entry name" value="Ser/Thr_kinase_AS"/>
</dbReference>
<dbReference type="InterPro" id="IPR024171">
    <property type="entry name" value="SRK-like_kinase"/>
</dbReference>
<evidence type="ECO:0000256" key="20">
    <source>
        <dbReference type="SAM" id="MobiDB-lite"/>
    </source>
</evidence>
<dbReference type="AlphaFoldDB" id="A0A0L9TAG3"/>
<dbReference type="Proteomes" id="UP000053144">
    <property type="component" value="Unassembled WGS sequence"/>
</dbReference>
<dbReference type="InterPro" id="IPR011009">
    <property type="entry name" value="Kinase-like_dom_sf"/>
</dbReference>
<evidence type="ECO:0000256" key="12">
    <source>
        <dbReference type="ARBA" id="ARBA00023136"/>
    </source>
</evidence>
<dbReference type="GO" id="GO:0004674">
    <property type="term" value="F:protein serine/threonine kinase activity"/>
    <property type="evidence" value="ECO:0007669"/>
    <property type="project" value="UniProtKB-KW"/>
</dbReference>
<reference evidence="25" key="1">
    <citation type="journal article" date="2015" name="Proc. Natl. Acad. Sci. U.S.A.">
        <title>Genome sequencing of adzuki bean (Vigna angularis) provides insight into high starch and low fat accumulation and domestication.</title>
        <authorList>
            <person name="Yang K."/>
            <person name="Tian Z."/>
            <person name="Chen C."/>
            <person name="Luo L."/>
            <person name="Zhao B."/>
            <person name="Wang Z."/>
            <person name="Yu L."/>
            <person name="Li Y."/>
            <person name="Sun Y."/>
            <person name="Li W."/>
            <person name="Chen Y."/>
            <person name="Li Y."/>
            <person name="Zhang Y."/>
            <person name="Ai D."/>
            <person name="Zhao J."/>
            <person name="Shang C."/>
            <person name="Ma Y."/>
            <person name="Wu B."/>
            <person name="Wang M."/>
            <person name="Gao L."/>
            <person name="Sun D."/>
            <person name="Zhang P."/>
            <person name="Guo F."/>
            <person name="Wang W."/>
            <person name="Li Y."/>
            <person name="Wang J."/>
            <person name="Varshney R.K."/>
            <person name="Wang J."/>
            <person name="Ling H.Q."/>
            <person name="Wan P."/>
        </authorList>
    </citation>
    <scope>NUCLEOTIDE SEQUENCE</scope>
    <source>
        <strain evidence="25">cv. Jingnong 6</strain>
    </source>
</reference>
<keyword evidence="7" id="KW-0430">Lectin</keyword>
<dbReference type="InterPro" id="IPR001480">
    <property type="entry name" value="Bulb-type_lectin_dom"/>
</dbReference>
<accession>A0A0L9TAG3</accession>
<proteinExistence type="inferred from homology"/>
<evidence type="ECO:0000256" key="14">
    <source>
        <dbReference type="ARBA" id="ARBA00023170"/>
    </source>
</evidence>
<evidence type="ECO:0000256" key="6">
    <source>
        <dbReference type="ARBA" id="ARBA00022729"/>
    </source>
</evidence>
<keyword evidence="2 18" id="KW-0723">Serine/threonine-protein kinase</keyword>
<evidence type="ECO:0000256" key="13">
    <source>
        <dbReference type="ARBA" id="ARBA00023157"/>
    </source>
</evidence>
<keyword evidence="9 18" id="KW-0418">Kinase</keyword>
<evidence type="ECO:0000259" key="23">
    <source>
        <dbReference type="PROSITE" id="PS50011"/>
    </source>
</evidence>
<dbReference type="PIRSF" id="PIRSF000641">
    <property type="entry name" value="SRK"/>
    <property type="match status" value="1"/>
</dbReference>
<comment type="subcellular location">
    <subcellularLocation>
        <location evidence="1">Membrane</location>
        <topology evidence="1">Single-pass type I membrane protein</topology>
    </subcellularLocation>
</comment>
<evidence type="ECO:0000256" key="19">
    <source>
        <dbReference type="PROSITE-ProRule" id="PRU10141"/>
    </source>
</evidence>
<dbReference type="PROSITE" id="PS00107">
    <property type="entry name" value="PROTEIN_KINASE_ATP"/>
    <property type="match status" value="1"/>
</dbReference>
<evidence type="ECO:0000256" key="18">
    <source>
        <dbReference type="PIRNR" id="PIRNR000641"/>
    </source>
</evidence>
<dbReference type="InterPro" id="IPR000719">
    <property type="entry name" value="Prot_kinase_dom"/>
</dbReference>
<feature type="transmembrane region" description="Helical" evidence="21">
    <location>
        <begin position="557"/>
        <end position="587"/>
    </location>
</feature>
<evidence type="ECO:0000256" key="3">
    <source>
        <dbReference type="ARBA" id="ARBA00022536"/>
    </source>
</evidence>
<dbReference type="InterPro" id="IPR036426">
    <property type="entry name" value="Bulb-type_lectin_dom_sf"/>
</dbReference>
<comment type="similarity">
    <text evidence="18">Belongs to the protein kinase superfamily. Ser/Thr protein kinase family.</text>
</comment>
<keyword evidence="5 21" id="KW-0812">Transmembrane</keyword>
<evidence type="ECO:0000256" key="7">
    <source>
        <dbReference type="ARBA" id="ARBA00022734"/>
    </source>
</evidence>
<dbReference type="Gene3D" id="2.90.10.10">
    <property type="entry name" value="Bulb-type lectin domain"/>
    <property type="match status" value="3"/>
</dbReference>
<evidence type="ECO:0000256" key="10">
    <source>
        <dbReference type="ARBA" id="ARBA00022840"/>
    </source>
</evidence>
<dbReference type="Pfam" id="PF01453">
    <property type="entry name" value="B_lectin"/>
    <property type="match status" value="1"/>
</dbReference>
<dbReference type="SUPFAM" id="SSF56112">
    <property type="entry name" value="Protein kinase-like (PK-like)"/>
    <property type="match status" value="1"/>
</dbReference>
<dbReference type="Gramene" id="KOM27512">
    <property type="protein sequence ID" value="KOM27512"/>
    <property type="gene ID" value="LR48_Vigan432s001700"/>
</dbReference>
<feature type="region of interest" description="Disordered" evidence="20">
    <location>
        <begin position="254"/>
        <end position="278"/>
    </location>
</feature>
<dbReference type="PROSITE" id="PS00108">
    <property type="entry name" value="PROTEIN_KINASE_ST"/>
    <property type="match status" value="1"/>
</dbReference>
<feature type="binding site" evidence="19">
    <location>
        <position position="645"/>
    </location>
    <ligand>
        <name>ATP</name>
        <dbReference type="ChEBI" id="CHEBI:30616"/>
    </ligand>
</feature>
<dbReference type="EMBL" id="KQ258384">
    <property type="protein sequence ID" value="KOM27512.1"/>
    <property type="molecule type" value="Genomic_DNA"/>
</dbReference>
<feature type="domain" description="Protein kinase" evidence="23">
    <location>
        <begin position="615"/>
        <end position="888"/>
    </location>
</feature>
<dbReference type="PROSITE" id="PS50011">
    <property type="entry name" value="PROTEIN_KINASE_DOM"/>
    <property type="match status" value="1"/>
</dbReference>
<sequence>MTSLTFPFPYSYVVLLIVLLFLSSLFTATSSNCGGSSVNLTSSLNSKDSTTAWNSPSGHFAFGFQSVLYENKEFMSVLAVWFAKDPNKTMVWYAKPGKEKTHLFPLGSTVNLTSKGIVVYDPKGHDMLWQRPENNTDSLVSCAFVLDNGSFELVDDDGKKVWESFEEPTDTILPGQNLSRPRSFRARQSDTSFDDGNFELSWQGDSNLVLYHSPKSSNDDAESSQSPTHEQRNCHNGSFELVDDDGKKVWESFEEPTDTILPGQNLSRPRSFRARQSDTSFDDGNFELSWQGDSNLVLYHSPKSSNDDAESSQSPTHDAYWATGTVGTESQLFFDESGHMYIKNGTGTVISDITNGGSDEFFYMARIDPDGVFRLYRHPKDENKAVANSCSSTWWSVEQKHPDDICLSFTKQTGNVICGFNSYCVSSGERTNCECPEHYSPFEHDNLIGCRPDFPLPSCNRDGWEQNKDLVDFNEYPNLDWPLSDYDKFETGMDKDLCRQRCLEDCFCAVAIYGDGSCWKKKYPMSNGRKHANVTKIAFVKVPKTDLNNDEKEQTTLVIVISILLGSSVFINVLLLVALFAAFFIFYHKRLLNSQNLSVGTVSHFTYKELEEATTGFKQMLGRGAFGKVYKGVLRSNASRYVAVKRLDKVVQEGEKEFKTEVSVIGQTHHRNLVRLFGFCDEGEHRLLVYEYMSNGSLAGFLFGISRPHWNQRVQIALGIARGLTYLHEECSTQIIHCDIKPQNILLDEFFTPRISDFGLAKLLLAEQTKAARTGLRGTIGYFAPEWFRKATITTKVDVYSFGVVLLEIVCCKSSVAFALESEEEALIDWAYRCYSQGNVAKLVENDEEAKDDMKRLEKHVMVAIWCIQEDPSLRPSMKKVTQMLEGVTTVSVPPCPSIFTSSSF</sequence>
<evidence type="ECO:0000256" key="21">
    <source>
        <dbReference type="SAM" id="Phobius"/>
    </source>
</evidence>
<evidence type="ECO:0000256" key="2">
    <source>
        <dbReference type="ARBA" id="ARBA00022527"/>
    </source>
</evidence>
<comment type="catalytic activity">
    <reaction evidence="17 18">
        <text>L-seryl-[protein] + ATP = O-phospho-L-seryl-[protein] + ADP + H(+)</text>
        <dbReference type="Rhea" id="RHEA:17989"/>
        <dbReference type="Rhea" id="RHEA-COMP:9863"/>
        <dbReference type="Rhea" id="RHEA-COMP:11604"/>
        <dbReference type="ChEBI" id="CHEBI:15378"/>
        <dbReference type="ChEBI" id="CHEBI:29999"/>
        <dbReference type="ChEBI" id="CHEBI:30616"/>
        <dbReference type="ChEBI" id="CHEBI:83421"/>
        <dbReference type="ChEBI" id="CHEBI:456216"/>
        <dbReference type="EC" id="2.7.11.1"/>
    </reaction>
</comment>
<comment type="catalytic activity">
    <reaction evidence="16 18">
        <text>L-threonyl-[protein] + ATP = O-phospho-L-threonyl-[protein] + ADP + H(+)</text>
        <dbReference type="Rhea" id="RHEA:46608"/>
        <dbReference type="Rhea" id="RHEA-COMP:11060"/>
        <dbReference type="Rhea" id="RHEA-COMP:11605"/>
        <dbReference type="ChEBI" id="CHEBI:15378"/>
        <dbReference type="ChEBI" id="CHEBI:30013"/>
        <dbReference type="ChEBI" id="CHEBI:30616"/>
        <dbReference type="ChEBI" id="CHEBI:61977"/>
        <dbReference type="ChEBI" id="CHEBI:456216"/>
        <dbReference type="EC" id="2.7.11.1"/>
    </reaction>
</comment>
<keyword evidence="3" id="KW-0245">EGF-like domain</keyword>
<dbReference type="SMART" id="SM00220">
    <property type="entry name" value="S_TKc"/>
    <property type="match status" value="1"/>
</dbReference>
<keyword evidence="13" id="KW-1015">Disulfide bond</keyword>
<keyword evidence="12 21" id="KW-0472">Membrane</keyword>
<dbReference type="STRING" id="3914.A0A0L9TAG3"/>
<dbReference type="EC" id="2.7.11.1" evidence="18"/>